<evidence type="ECO:0000259" key="2">
    <source>
        <dbReference type="Pfam" id="PF09084"/>
    </source>
</evidence>
<name>A0A151XZB4_9GAMM</name>
<proteinExistence type="predicted"/>
<keyword evidence="4" id="KW-1185">Reference proteome</keyword>
<dbReference type="EMBL" id="LUAW01000032">
    <property type="protein sequence ID" value="KYQ71170.1"/>
    <property type="molecule type" value="Genomic_DNA"/>
</dbReference>
<keyword evidence="1" id="KW-0732">Signal</keyword>
<dbReference type="PANTHER" id="PTHR30024">
    <property type="entry name" value="ALIPHATIC SULFONATES-BINDING PROTEIN-RELATED"/>
    <property type="match status" value="1"/>
</dbReference>
<reference evidence="3 4" key="1">
    <citation type="submission" date="2016-03" db="EMBL/GenBank/DDBJ databases">
        <title>Acinetobacter genomospecies 28 strain ANC 4149.</title>
        <authorList>
            <person name="Radolfova-Krizova L."/>
            <person name="Nemec A."/>
        </authorList>
    </citation>
    <scope>NUCLEOTIDE SEQUENCE [LARGE SCALE GENOMIC DNA]</scope>
    <source>
        <strain evidence="3 4">ANC 4149</strain>
    </source>
</reference>
<dbReference type="Gene3D" id="3.40.190.10">
    <property type="entry name" value="Periplasmic binding protein-like II"/>
    <property type="match status" value="2"/>
</dbReference>
<feature type="chain" id="PRO_5007592090" evidence="1">
    <location>
        <begin position="27"/>
        <end position="351"/>
    </location>
</feature>
<dbReference type="RefSeq" id="WP_067670504.1">
    <property type="nucleotide sequence ID" value="NZ_CBCSIK010000013.1"/>
</dbReference>
<dbReference type="SUPFAM" id="SSF53850">
    <property type="entry name" value="Periplasmic binding protein-like II"/>
    <property type="match status" value="1"/>
</dbReference>
<dbReference type="OrthoDB" id="9780180at2"/>
<dbReference type="Pfam" id="PF09084">
    <property type="entry name" value="NMT1"/>
    <property type="match status" value="1"/>
</dbReference>
<dbReference type="STRING" id="1806892.AZH43_15845"/>
<feature type="signal peptide" evidence="1">
    <location>
        <begin position="1"/>
        <end position="26"/>
    </location>
</feature>
<gene>
    <name evidence="3" type="ORF">AZH43_15845</name>
</gene>
<evidence type="ECO:0000313" key="4">
    <source>
        <dbReference type="Proteomes" id="UP000076276"/>
    </source>
</evidence>
<sequence length="351" mass="38629">MKTFSQKITAAFLALSALGISIHIQAAAPKEIRISVSSAGEGGKPRVGSSYVASAQARGVLEQEFKKDGIKVTWLFFPGAGPATNEALANGKVDFALHGDLPSIVGRSTGLKTKLLLSTGRFGPVYVVVPSDSKAKTLADLKGKKFSNFKGTNGQIVLERVLAKNGLSNKDLRIISQDGYSARTALATGDIDATITSPWSLEARGVAKRLVTINDRTVSPLSSFWVTESFEKQYPDIVQRVVTTLVKQARWSSDEANRTAQYKLWAQSGIPFVDYKKDFDGEPLKNRVNPLLDEFHHAQIDDAVRIAKANRLIRRDVETKTWYEPKYLNNALKELNLQGYWTEFNAKGQPK</sequence>
<protein>
    <submittedName>
        <fullName evidence="3">TetR family transcriptional regulator</fullName>
    </submittedName>
</protein>
<comment type="caution">
    <text evidence="3">The sequence shown here is derived from an EMBL/GenBank/DDBJ whole genome shotgun (WGS) entry which is preliminary data.</text>
</comment>
<accession>A0A151XZB4</accession>
<organism evidence="3 4">
    <name type="scientific">Acinetobacter pragensis</name>
    <dbReference type="NCBI Taxonomy" id="1806892"/>
    <lineage>
        <taxon>Bacteria</taxon>
        <taxon>Pseudomonadati</taxon>
        <taxon>Pseudomonadota</taxon>
        <taxon>Gammaproteobacteria</taxon>
        <taxon>Moraxellales</taxon>
        <taxon>Moraxellaceae</taxon>
        <taxon>Acinetobacter</taxon>
    </lineage>
</organism>
<evidence type="ECO:0000256" key="1">
    <source>
        <dbReference type="SAM" id="SignalP"/>
    </source>
</evidence>
<feature type="domain" description="SsuA/THI5-like" evidence="2">
    <location>
        <begin position="65"/>
        <end position="245"/>
    </location>
</feature>
<dbReference type="Proteomes" id="UP000076276">
    <property type="component" value="Unassembled WGS sequence"/>
</dbReference>
<evidence type="ECO:0000313" key="3">
    <source>
        <dbReference type="EMBL" id="KYQ71170.1"/>
    </source>
</evidence>
<dbReference type="CDD" id="cd13555">
    <property type="entry name" value="PBP2_sulfate_ester_like"/>
    <property type="match status" value="1"/>
</dbReference>
<dbReference type="AlphaFoldDB" id="A0A151XZB4"/>
<dbReference type="InterPro" id="IPR015168">
    <property type="entry name" value="SsuA/THI5"/>
</dbReference>
<dbReference type="PANTHER" id="PTHR30024:SF21">
    <property type="entry name" value="ABC TRANSPORTER SUBSTRATE-BINDING PROTEIN"/>
    <property type="match status" value="1"/>
</dbReference>